<dbReference type="Proteomes" id="UP001153076">
    <property type="component" value="Unassembled WGS sequence"/>
</dbReference>
<keyword evidence="3" id="KW-1185">Reference proteome</keyword>
<name>A0A9Q1QKR1_9CARY</name>
<evidence type="ECO:0000256" key="1">
    <source>
        <dbReference type="SAM" id="MobiDB-lite"/>
    </source>
</evidence>
<accession>A0A9Q1QKR1</accession>
<reference evidence="2" key="1">
    <citation type="submission" date="2022-04" db="EMBL/GenBank/DDBJ databases">
        <title>Carnegiea gigantea Genome sequencing and assembly v2.</title>
        <authorList>
            <person name="Copetti D."/>
            <person name="Sanderson M.J."/>
            <person name="Burquez A."/>
            <person name="Wojciechowski M.F."/>
        </authorList>
    </citation>
    <scope>NUCLEOTIDE SEQUENCE</scope>
    <source>
        <strain evidence="2">SGP5-SGP5p</strain>
        <tissue evidence="2">Aerial part</tissue>
    </source>
</reference>
<evidence type="ECO:0000313" key="3">
    <source>
        <dbReference type="Proteomes" id="UP001153076"/>
    </source>
</evidence>
<dbReference type="PANTHER" id="PTHR33240">
    <property type="entry name" value="OS08G0508500 PROTEIN"/>
    <property type="match status" value="1"/>
</dbReference>
<dbReference type="OrthoDB" id="1433117at2759"/>
<feature type="compositionally biased region" description="Polar residues" evidence="1">
    <location>
        <begin position="84"/>
        <end position="95"/>
    </location>
</feature>
<evidence type="ECO:0000313" key="2">
    <source>
        <dbReference type="EMBL" id="KAJ8445917.1"/>
    </source>
</evidence>
<sequence length="236" mass="26838">MGPTMTFGSKDMHPLQTPHNDALMIQLKIATAMVRRILMDTGSFVDIIMLECLKKLQYNKKDYKAIETLVVGFGEQAISPWNQKTTYSSGRQRQLTNRRNKLSSSGHPCGKGGKIMQRPKDGKGMLLYESEILRKAPHRRDALTKQDRKKIATEVMVVLSVLVEERGRPCLEPTSEVVRVPLDEDLNDKALREAFDLLSMVRGDVYLREEIAKIKMAFFYNCKVKAIPLRKGDLVL</sequence>
<organism evidence="2 3">
    <name type="scientific">Carnegiea gigantea</name>
    <dbReference type="NCBI Taxonomy" id="171969"/>
    <lineage>
        <taxon>Eukaryota</taxon>
        <taxon>Viridiplantae</taxon>
        <taxon>Streptophyta</taxon>
        <taxon>Embryophyta</taxon>
        <taxon>Tracheophyta</taxon>
        <taxon>Spermatophyta</taxon>
        <taxon>Magnoliopsida</taxon>
        <taxon>eudicotyledons</taxon>
        <taxon>Gunneridae</taxon>
        <taxon>Pentapetalae</taxon>
        <taxon>Caryophyllales</taxon>
        <taxon>Cactineae</taxon>
        <taxon>Cactaceae</taxon>
        <taxon>Cactoideae</taxon>
        <taxon>Echinocereeae</taxon>
        <taxon>Carnegiea</taxon>
    </lineage>
</organism>
<dbReference type="AlphaFoldDB" id="A0A9Q1QKR1"/>
<protein>
    <submittedName>
        <fullName evidence="2">Uncharacterized protein</fullName>
    </submittedName>
</protein>
<dbReference type="PANTHER" id="PTHR33240:SF17">
    <property type="entry name" value="EUKARYOTIC PEPTIDE CHAIN RELEASE FACTOR GTP-BINDING SUBUNIT-LIKE"/>
    <property type="match status" value="1"/>
</dbReference>
<gene>
    <name evidence="2" type="ORF">Cgig2_009846</name>
</gene>
<proteinExistence type="predicted"/>
<feature type="region of interest" description="Disordered" evidence="1">
    <location>
        <begin position="84"/>
        <end position="117"/>
    </location>
</feature>
<dbReference type="EMBL" id="JAKOGI010000068">
    <property type="protein sequence ID" value="KAJ8445917.1"/>
    <property type="molecule type" value="Genomic_DNA"/>
</dbReference>
<comment type="caution">
    <text evidence="2">The sequence shown here is derived from an EMBL/GenBank/DDBJ whole genome shotgun (WGS) entry which is preliminary data.</text>
</comment>